<keyword evidence="1" id="KW-0560">Oxidoreductase</keyword>
<dbReference type="GO" id="GO:0016491">
    <property type="term" value="F:oxidoreductase activity"/>
    <property type="evidence" value="ECO:0007669"/>
    <property type="project" value="UniProtKB-KW"/>
</dbReference>
<dbReference type="Proteomes" id="UP000199236">
    <property type="component" value="Unassembled WGS sequence"/>
</dbReference>
<dbReference type="OrthoDB" id="5524287at2"/>
<dbReference type="PANTHER" id="PTHR14239:SF10">
    <property type="entry name" value="REDUCTASE"/>
    <property type="match status" value="1"/>
</dbReference>
<evidence type="ECO:0000313" key="4">
    <source>
        <dbReference type="Proteomes" id="UP000199236"/>
    </source>
</evidence>
<gene>
    <name evidence="3" type="ORF">SAMN04488056_103393</name>
</gene>
<dbReference type="InterPro" id="IPR036291">
    <property type="entry name" value="NAD(P)-bd_dom_sf"/>
</dbReference>
<dbReference type="SUPFAM" id="SSF51735">
    <property type="entry name" value="NAD(P)-binding Rossmann-fold domains"/>
    <property type="match status" value="1"/>
</dbReference>
<organism evidence="3 4">
    <name type="scientific">Cohaesibacter marisflavi</name>
    <dbReference type="NCBI Taxonomy" id="655353"/>
    <lineage>
        <taxon>Bacteria</taxon>
        <taxon>Pseudomonadati</taxon>
        <taxon>Pseudomonadota</taxon>
        <taxon>Alphaproteobacteria</taxon>
        <taxon>Hyphomicrobiales</taxon>
        <taxon>Cohaesibacteraceae</taxon>
    </lineage>
</organism>
<dbReference type="AlphaFoldDB" id="A0A1I5EXM2"/>
<dbReference type="InterPro" id="IPR028939">
    <property type="entry name" value="P5C_Rdtase_cat_N"/>
</dbReference>
<feature type="domain" description="Pyrroline-5-carboxylate reductase catalytic N-terminal" evidence="2">
    <location>
        <begin position="2"/>
        <end position="89"/>
    </location>
</feature>
<dbReference type="PANTHER" id="PTHR14239">
    <property type="entry name" value="DUDULIN-RELATED"/>
    <property type="match status" value="1"/>
</dbReference>
<dbReference type="Pfam" id="PF03807">
    <property type="entry name" value="F420_oxidored"/>
    <property type="match status" value="1"/>
</dbReference>
<protein>
    <recommendedName>
        <fullName evidence="2">Pyrroline-5-carboxylate reductase catalytic N-terminal domain-containing protein</fullName>
    </recommendedName>
</protein>
<evidence type="ECO:0000313" key="3">
    <source>
        <dbReference type="EMBL" id="SFO16163.1"/>
    </source>
</evidence>
<reference evidence="3 4" key="1">
    <citation type="submission" date="2016-10" db="EMBL/GenBank/DDBJ databases">
        <authorList>
            <person name="de Groot N.N."/>
        </authorList>
    </citation>
    <scope>NUCLEOTIDE SEQUENCE [LARGE SCALE GENOMIC DNA]</scope>
    <source>
        <strain evidence="3 4">CGMCC 1.9157</strain>
    </source>
</reference>
<name>A0A1I5EXM2_9HYPH</name>
<dbReference type="InterPro" id="IPR051267">
    <property type="entry name" value="STEAP_metalloreductase"/>
</dbReference>
<proteinExistence type="predicted"/>
<keyword evidence="4" id="KW-1185">Reference proteome</keyword>
<dbReference type="STRING" id="655353.SAMN04488056_103393"/>
<sequence length="212" mass="23053">MKIAIVGTGNMGEALGRIWAQCGHQVAFSFSRDEQKLQKLAQELNASWGAVTNIVQEAELVLLAVHWSHIEDVLAKAGSLEGKIVLNCCVPLDQDNENLVLGTTTSGAEQLAAARPKARWVSAFNTSPSESLPVVFAKREEGKRPQHMLYGDDAGAKQIARQLILEVGFDPVDLGGLKNGRFVEPFAMVTAVLAYEHPGGEAFTYHFEKLQP</sequence>
<evidence type="ECO:0000259" key="2">
    <source>
        <dbReference type="Pfam" id="PF03807"/>
    </source>
</evidence>
<dbReference type="Gene3D" id="3.40.50.720">
    <property type="entry name" value="NAD(P)-binding Rossmann-like Domain"/>
    <property type="match status" value="1"/>
</dbReference>
<accession>A0A1I5EXM2</accession>
<dbReference type="RefSeq" id="WP_090071142.1">
    <property type="nucleotide sequence ID" value="NZ_FOVR01000003.1"/>
</dbReference>
<evidence type="ECO:0000256" key="1">
    <source>
        <dbReference type="ARBA" id="ARBA00023002"/>
    </source>
</evidence>
<dbReference type="EMBL" id="FOVR01000003">
    <property type="protein sequence ID" value="SFO16163.1"/>
    <property type="molecule type" value="Genomic_DNA"/>
</dbReference>